<keyword evidence="2" id="KW-1185">Reference proteome</keyword>
<evidence type="ECO:0000313" key="1">
    <source>
        <dbReference type="EMBL" id="TGY79574.1"/>
    </source>
</evidence>
<name>A0AC61RFQ8_9BACT</name>
<evidence type="ECO:0000313" key="2">
    <source>
        <dbReference type="Proteomes" id="UP000306319"/>
    </source>
</evidence>
<dbReference type="EMBL" id="SRYB01000006">
    <property type="protein sequence ID" value="TGY79574.1"/>
    <property type="molecule type" value="Genomic_DNA"/>
</dbReference>
<sequence length="658" mass="72183">MNIFYKSSLALVLVATGLTSCSNEEIPATMDAGQSVHMTVTVSRENMGQTRTEFSENNGNLDCRWNKDDILIVTDENGINKGNLTVKELKDGGVNAVFDGEIKGIVGNKAKLNYYYIGTKAEYKTDENRVYTADYSVQDGNFTSLPEKDLLSATAEIVISGGQSFVDNMELSRRISFAHFNLQFADGTTLSSNATVTVSGEGLNNAISIDTKNREASYTAGIVTITPAVADLYMVLLPSTKGFDLTFTVTDGDKTYNGTCKVNNPIGEGKYYRKTLTDGTFAGLPVEMIKNEEQPNNPGNTGSWGGEDLPPAWHRENISLISKADGWTLNVSTKFAESYGGFGYYVGYDHNGIVNGMLTSKNNNRIDSSAIFYQWGRWLGFPWCANWIYLIPTGDGEIYSPDGNIYTEMLPLGVNYGEIKIGYSWWNSGSGAYVSAYMGANDTWTKKRAIDCSICYGLGNKLTHMDYVFDNEVCTWEERGGNPAPDGYAVPTVAQLKALIPNDGQIVSNSVQYKTIEGIRYAMKWSIFIDSEGELPGVEIRSFATTETNVTASDSRFASANPVKLITYGYLSQEGDLMNEGSRGYFWSCESGVNDIDGTKGNGGKALYVYVNGNTIQMGIKVLPRTFAANVYLIKCENKKSDSIKPWFPLTGVGTPHW</sequence>
<gene>
    <name evidence="1" type="ORF">E5331_06080</name>
</gene>
<organism evidence="1 2">
    <name type="scientific">Lepagella muris</name>
    <dbReference type="NCBI Taxonomy" id="3032870"/>
    <lineage>
        <taxon>Bacteria</taxon>
        <taxon>Pseudomonadati</taxon>
        <taxon>Bacteroidota</taxon>
        <taxon>Bacteroidia</taxon>
        <taxon>Bacteroidales</taxon>
        <taxon>Muribaculaceae</taxon>
        <taxon>Lepagella</taxon>
    </lineage>
</organism>
<proteinExistence type="predicted"/>
<comment type="caution">
    <text evidence="1">The sequence shown here is derived from an EMBL/GenBank/DDBJ whole genome shotgun (WGS) entry which is preliminary data.</text>
</comment>
<accession>A0AC61RFQ8</accession>
<dbReference type="Proteomes" id="UP000306319">
    <property type="component" value="Unassembled WGS sequence"/>
</dbReference>
<protein>
    <submittedName>
        <fullName evidence="1">Uncharacterized protein</fullName>
    </submittedName>
</protein>
<reference evidence="1" key="1">
    <citation type="submission" date="2019-04" db="EMBL/GenBank/DDBJ databases">
        <title>Microbes associate with the intestines of laboratory mice.</title>
        <authorList>
            <person name="Navarre W."/>
            <person name="Wong E."/>
            <person name="Huang K."/>
            <person name="Tropini C."/>
            <person name="Ng K."/>
            <person name="Yu B."/>
        </authorList>
    </citation>
    <scope>NUCLEOTIDE SEQUENCE</scope>
    <source>
        <strain evidence="1">NM04_E33</strain>
    </source>
</reference>